<dbReference type="NCBIfam" id="NF000496">
    <property type="entry name" value="Fos_GSH"/>
    <property type="match status" value="1"/>
</dbReference>
<evidence type="ECO:0000313" key="3">
    <source>
        <dbReference type="EMBL" id="QMV16342.1"/>
    </source>
</evidence>
<dbReference type="SUPFAM" id="SSF54593">
    <property type="entry name" value="Glyoxalase/Bleomycin resistance protein/Dihydroxybiphenyl dioxygenase"/>
    <property type="match status" value="1"/>
</dbReference>
<reference evidence="3" key="2">
    <citation type="submission" date="2019-11" db="EMBL/GenBank/DDBJ databases">
        <authorList>
            <person name="January G."/>
            <person name="Bunk B."/>
        </authorList>
    </citation>
    <scope>NUCLEOTIDE SEQUENCE</scope>
    <source>
        <strain evidence="3">3.6</strain>
    </source>
</reference>
<dbReference type="PROSITE" id="PS00934">
    <property type="entry name" value="GLYOXALASE_I_1"/>
    <property type="match status" value="1"/>
</dbReference>
<dbReference type="Proteomes" id="UP000184774">
    <property type="component" value="Unassembled WGS sequence"/>
</dbReference>
<reference evidence="4 5" key="1">
    <citation type="submission" date="2016-12" db="EMBL/GenBank/DDBJ databases">
        <authorList>
            <person name="Song W.-J."/>
            <person name="Kurnit D.M."/>
        </authorList>
    </citation>
    <scope>NUCLEOTIDE SEQUENCE [LARGE SCALE GENOMIC DNA]</scope>
    <source>
        <strain evidence="4 5">CECT 9026</strain>
    </source>
</reference>
<dbReference type="GO" id="GO:0004462">
    <property type="term" value="F:lactoylglutathione lyase activity"/>
    <property type="evidence" value="ECO:0007669"/>
    <property type="project" value="InterPro"/>
</dbReference>
<evidence type="ECO:0000313" key="6">
    <source>
        <dbReference type="Proteomes" id="UP000515264"/>
    </source>
</evidence>
<dbReference type="OrthoDB" id="4265398at2"/>
<keyword evidence="6" id="KW-1185">Reference proteome</keyword>
<protein>
    <submittedName>
        <fullName evidence="4">Glutathione transferase FosA</fullName>
        <ecNumber evidence="4">2.5.1.18</ecNumber>
    </submittedName>
</protein>
<evidence type="ECO:0000313" key="5">
    <source>
        <dbReference type="Proteomes" id="UP000184774"/>
    </source>
</evidence>
<dbReference type="PANTHER" id="PTHR36113">
    <property type="entry name" value="LYASE, PUTATIVE-RELATED-RELATED"/>
    <property type="match status" value="1"/>
</dbReference>
<sequence length="132" mass="14823">MISGLNHITLAVSDLEHSLNFYINILGFTGHVKWESGAYISIGGVWFCLSCDTPCPKNDYTHIAFDITPEEFENFSSRILSFGAEVWKQNKSEGQSLYILDPDGHKLEIHVGSLKSRLEALKSKPYSGLTWL</sequence>
<dbReference type="InterPro" id="IPR029068">
    <property type="entry name" value="Glyas_Bleomycin-R_OHBP_Dase"/>
</dbReference>
<reference evidence="3 6" key="3">
    <citation type="journal article" date="2020" name="J. Nat. Prod.">
        <title>Genomics-Metabolomics Profiling Disclosed Marine Vibrio spartinae 3.6 as a Producer of a New Branched Side Chain Prodigiosin.</title>
        <authorList>
            <person name="Vitale G.A."/>
            <person name="Sciarretta M."/>
            <person name="Palma Esposito F."/>
            <person name="January G.G."/>
            <person name="Giaccio M."/>
            <person name="Bunk B."/>
            <person name="Sproer C."/>
            <person name="Bajerski F."/>
            <person name="Power D."/>
            <person name="Festa C."/>
            <person name="Monti M.C."/>
            <person name="D'Auria M.V."/>
            <person name="de Pascale D."/>
        </authorList>
    </citation>
    <scope>NUCLEOTIDE SEQUENCE [LARGE SCALE GENOMIC DNA]</scope>
    <source>
        <strain evidence="3 6">3.6</strain>
    </source>
</reference>
<dbReference type="EMBL" id="CP046269">
    <property type="protein sequence ID" value="QMV16342.1"/>
    <property type="molecule type" value="Genomic_DNA"/>
</dbReference>
<name>A0A1N6LZX2_9VIBR</name>
<gene>
    <name evidence="4" type="primary">fosA</name>
    <name evidence="4" type="ORF">VSP9026_00285</name>
    <name evidence="3" type="ORF">Vspart_03730</name>
</gene>
<dbReference type="InterPro" id="IPR004360">
    <property type="entry name" value="Glyas_Fos-R_dOase_dom"/>
</dbReference>
<keyword evidence="4" id="KW-0808">Transferase</keyword>
<keyword evidence="1" id="KW-0479">Metal-binding</keyword>
<dbReference type="AlphaFoldDB" id="A0A1N6LZX2"/>
<evidence type="ECO:0000313" key="4">
    <source>
        <dbReference type="EMBL" id="SIO92667.1"/>
    </source>
</evidence>
<evidence type="ECO:0000259" key="2">
    <source>
        <dbReference type="PROSITE" id="PS51819"/>
    </source>
</evidence>
<dbReference type="Gene3D" id="3.10.180.10">
    <property type="entry name" value="2,3-Dihydroxybiphenyl 1,2-Dioxygenase, domain 1"/>
    <property type="match status" value="1"/>
</dbReference>
<dbReference type="InterPro" id="IPR051332">
    <property type="entry name" value="Fosfomycin_Res_Enzymes"/>
</dbReference>
<dbReference type="InterPro" id="IPR037523">
    <property type="entry name" value="VOC_core"/>
</dbReference>
<accession>A0A1N6LZX2</accession>
<dbReference type="GO" id="GO:0046872">
    <property type="term" value="F:metal ion binding"/>
    <property type="evidence" value="ECO:0007669"/>
    <property type="project" value="UniProtKB-KW"/>
</dbReference>
<dbReference type="PROSITE" id="PS51819">
    <property type="entry name" value="VOC"/>
    <property type="match status" value="1"/>
</dbReference>
<evidence type="ECO:0000256" key="1">
    <source>
        <dbReference type="ARBA" id="ARBA00022723"/>
    </source>
</evidence>
<dbReference type="EMBL" id="FSSB01000002">
    <property type="protein sequence ID" value="SIO92667.1"/>
    <property type="molecule type" value="Genomic_DNA"/>
</dbReference>
<feature type="domain" description="VOC" evidence="2">
    <location>
        <begin position="4"/>
        <end position="112"/>
    </location>
</feature>
<dbReference type="Pfam" id="PF00903">
    <property type="entry name" value="Glyoxalase"/>
    <property type="match status" value="1"/>
</dbReference>
<dbReference type="CDD" id="cd07244">
    <property type="entry name" value="FosA"/>
    <property type="match status" value="1"/>
</dbReference>
<dbReference type="EC" id="2.5.1.18" evidence="4"/>
<organism evidence="4 5">
    <name type="scientific">Vibrio spartinae</name>
    <dbReference type="NCBI Taxonomy" id="1918945"/>
    <lineage>
        <taxon>Bacteria</taxon>
        <taxon>Pseudomonadati</taxon>
        <taxon>Pseudomonadota</taxon>
        <taxon>Gammaproteobacteria</taxon>
        <taxon>Vibrionales</taxon>
        <taxon>Vibrionaceae</taxon>
        <taxon>Vibrio</taxon>
    </lineage>
</organism>
<dbReference type="GO" id="GO:0004364">
    <property type="term" value="F:glutathione transferase activity"/>
    <property type="evidence" value="ECO:0007669"/>
    <property type="project" value="UniProtKB-EC"/>
</dbReference>
<dbReference type="PANTHER" id="PTHR36113:SF6">
    <property type="entry name" value="FOSFOMYCIN RESISTANCE PROTEIN FOSX"/>
    <property type="match status" value="1"/>
</dbReference>
<dbReference type="Proteomes" id="UP000515264">
    <property type="component" value="Chromosome 2"/>
</dbReference>
<dbReference type="RefSeq" id="WP_074371300.1">
    <property type="nucleotide sequence ID" value="NZ_AP024908.1"/>
</dbReference>
<dbReference type="InterPro" id="IPR018146">
    <property type="entry name" value="Glyoxalase_1_CS"/>
</dbReference>
<proteinExistence type="predicted"/>